<reference evidence="1" key="2">
    <citation type="submission" date="2020-09" db="EMBL/GenBank/DDBJ databases">
        <authorList>
            <person name="Sun Q."/>
            <person name="Zhou Y."/>
        </authorList>
    </citation>
    <scope>NUCLEOTIDE SEQUENCE</scope>
    <source>
        <strain evidence="1">CGMCC 4.3508</strain>
    </source>
</reference>
<organism evidence="1 2">
    <name type="scientific">Nocardia jinanensis</name>
    <dbReference type="NCBI Taxonomy" id="382504"/>
    <lineage>
        <taxon>Bacteria</taxon>
        <taxon>Bacillati</taxon>
        <taxon>Actinomycetota</taxon>
        <taxon>Actinomycetes</taxon>
        <taxon>Mycobacteriales</taxon>
        <taxon>Nocardiaceae</taxon>
        <taxon>Nocardia</taxon>
    </lineage>
</organism>
<sequence>MSRGVALTGNDPASATRSRVRAEWVFRCLRGARARHPFGRNVMHTKLALSSPSAWSLWP</sequence>
<dbReference type="AlphaFoldDB" id="A0A917VWS0"/>
<accession>A0A917VWS0</accession>
<dbReference type="Proteomes" id="UP000638263">
    <property type="component" value="Unassembled WGS sequence"/>
</dbReference>
<name>A0A917VWS0_9NOCA</name>
<reference evidence="1" key="1">
    <citation type="journal article" date="2014" name="Int. J. Syst. Evol. Microbiol.">
        <title>Complete genome sequence of Corynebacterium casei LMG S-19264T (=DSM 44701T), isolated from a smear-ripened cheese.</title>
        <authorList>
            <consortium name="US DOE Joint Genome Institute (JGI-PGF)"/>
            <person name="Walter F."/>
            <person name="Albersmeier A."/>
            <person name="Kalinowski J."/>
            <person name="Ruckert C."/>
        </authorList>
    </citation>
    <scope>NUCLEOTIDE SEQUENCE</scope>
    <source>
        <strain evidence="1">CGMCC 4.3508</strain>
    </source>
</reference>
<gene>
    <name evidence="1" type="ORF">GCM10011588_42410</name>
</gene>
<protein>
    <submittedName>
        <fullName evidence="1">Uncharacterized protein</fullName>
    </submittedName>
</protein>
<comment type="caution">
    <text evidence="1">The sequence shown here is derived from an EMBL/GenBank/DDBJ whole genome shotgun (WGS) entry which is preliminary data.</text>
</comment>
<evidence type="ECO:0000313" key="1">
    <source>
        <dbReference type="EMBL" id="GGL22987.1"/>
    </source>
</evidence>
<keyword evidence="2" id="KW-1185">Reference proteome</keyword>
<evidence type="ECO:0000313" key="2">
    <source>
        <dbReference type="Proteomes" id="UP000638263"/>
    </source>
</evidence>
<dbReference type="EMBL" id="BMMH01000008">
    <property type="protein sequence ID" value="GGL22987.1"/>
    <property type="molecule type" value="Genomic_DNA"/>
</dbReference>
<proteinExistence type="predicted"/>